<name>A0A2A7J7L7_9BACI</name>
<dbReference type="RefSeq" id="WP_088064959.1">
    <property type="nucleotide sequence ID" value="NZ_CBCSID010000023.1"/>
</dbReference>
<gene>
    <name evidence="1" type="ORF">BC05F1_04445</name>
</gene>
<evidence type="ECO:0000313" key="1">
    <source>
        <dbReference type="EMBL" id="SCC55259.1"/>
    </source>
</evidence>
<protein>
    <submittedName>
        <fullName evidence="1">Uncharacterized protein</fullName>
    </submittedName>
</protein>
<accession>A0A1C4FH01</accession>
<proteinExistence type="predicted"/>
<sequence>MKQLTLEDVVRSFNYTATSTVDKFLKRNSVMTYSVEFYDKDEKWKLRWFEAKSESEAIEMAKKKYERIQIINTYISDRTLEEIMNLD</sequence>
<dbReference type="AlphaFoldDB" id="A0A2A7J7L7"/>
<accession>A0A2A7J7L7</accession>
<dbReference type="Proteomes" id="UP000196052">
    <property type="component" value="Unassembled WGS sequence"/>
</dbReference>
<reference evidence="2" key="1">
    <citation type="submission" date="2016-08" db="EMBL/GenBank/DDBJ databases">
        <authorList>
            <person name="Loux V."/>
            <person name="Rue O."/>
        </authorList>
    </citation>
    <scope>NUCLEOTIDE SEQUENCE [LARGE SCALE GENOMIC DNA]</scope>
    <source>
        <strain evidence="2">INRA Bc05-F1</strain>
    </source>
</reference>
<dbReference type="EMBL" id="FMBE01000014">
    <property type="protein sequence ID" value="SCC55259.1"/>
    <property type="molecule type" value="Genomic_DNA"/>
</dbReference>
<evidence type="ECO:0000313" key="2">
    <source>
        <dbReference type="Proteomes" id="UP000196052"/>
    </source>
</evidence>
<organism evidence="1 2">
    <name type="scientific">Bacillus wiedmannii</name>
    <dbReference type="NCBI Taxonomy" id="1890302"/>
    <lineage>
        <taxon>Bacteria</taxon>
        <taxon>Bacillati</taxon>
        <taxon>Bacillota</taxon>
        <taxon>Bacilli</taxon>
        <taxon>Bacillales</taxon>
        <taxon>Bacillaceae</taxon>
        <taxon>Bacillus</taxon>
        <taxon>Bacillus cereus group</taxon>
    </lineage>
</organism>